<feature type="domain" description="Xaa-Pro dipeptidyl-peptidase C-terminal" evidence="2">
    <location>
        <begin position="315"/>
        <end position="579"/>
    </location>
</feature>
<dbReference type="GO" id="GO:0008239">
    <property type="term" value="F:dipeptidyl-peptidase activity"/>
    <property type="evidence" value="ECO:0007669"/>
    <property type="project" value="InterPro"/>
</dbReference>
<organism evidence="3">
    <name type="scientific">freshwater metagenome</name>
    <dbReference type="NCBI Taxonomy" id="449393"/>
    <lineage>
        <taxon>unclassified sequences</taxon>
        <taxon>metagenomes</taxon>
        <taxon>ecological metagenomes</taxon>
    </lineage>
</organism>
<dbReference type="NCBIfam" id="TIGR00976">
    <property type="entry name" value="CocE_NonD"/>
    <property type="match status" value="1"/>
</dbReference>
<dbReference type="SMART" id="SM00939">
    <property type="entry name" value="PepX_C"/>
    <property type="match status" value="1"/>
</dbReference>
<dbReference type="InterPro" id="IPR000383">
    <property type="entry name" value="Xaa-Pro-like_dom"/>
</dbReference>
<dbReference type="Gene3D" id="3.40.50.1820">
    <property type="entry name" value="alpha/beta hydrolase"/>
    <property type="match status" value="1"/>
</dbReference>
<dbReference type="Gene3D" id="1.10.3020.10">
    <property type="entry name" value="alpha-amino acid ester hydrolase ( Helical cap domain)"/>
    <property type="match status" value="1"/>
</dbReference>
<evidence type="ECO:0000259" key="2">
    <source>
        <dbReference type="SMART" id="SM00939"/>
    </source>
</evidence>
<reference evidence="3" key="1">
    <citation type="submission" date="2020-05" db="EMBL/GenBank/DDBJ databases">
        <authorList>
            <person name="Chiriac C."/>
            <person name="Salcher M."/>
            <person name="Ghai R."/>
            <person name="Kavagutti S V."/>
        </authorList>
    </citation>
    <scope>NUCLEOTIDE SEQUENCE</scope>
</reference>
<dbReference type="InterPro" id="IPR029058">
    <property type="entry name" value="AB_hydrolase_fold"/>
</dbReference>
<keyword evidence="1" id="KW-0378">Hydrolase</keyword>
<protein>
    <submittedName>
        <fullName evidence="3">Unannotated protein</fullName>
    </submittedName>
</protein>
<dbReference type="AlphaFoldDB" id="A0A6J6KAV5"/>
<dbReference type="SUPFAM" id="SSF53474">
    <property type="entry name" value="alpha/beta-Hydrolases"/>
    <property type="match status" value="1"/>
</dbReference>
<proteinExistence type="predicted"/>
<accession>A0A6J6KAV5</accession>
<dbReference type="Pfam" id="PF08530">
    <property type="entry name" value="PepX_C"/>
    <property type="match status" value="1"/>
</dbReference>
<dbReference type="InterPro" id="IPR008979">
    <property type="entry name" value="Galactose-bd-like_sf"/>
</dbReference>
<dbReference type="Pfam" id="PF02129">
    <property type="entry name" value="Peptidase_S15"/>
    <property type="match status" value="1"/>
</dbReference>
<dbReference type="EMBL" id="CAEZWI010000016">
    <property type="protein sequence ID" value="CAB4646542.1"/>
    <property type="molecule type" value="Genomic_DNA"/>
</dbReference>
<dbReference type="Gene3D" id="2.60.120.260">
    <property type="entry name" value="Galactose-binding domain-like"/>
    <property type="match status" value="1"/>
</dbReference>
<dbReference type="InterPro" id="IPR005674">
    <property type="entry name" value="CocE/Ser_esterase"/>
</dbReference>
<name>A0A6J6KAV5_9ZZZZ</name>
<dbReference type="SUPFAM" id="SSF49785">
    <property type="entry name" value="Galactose-binding domain-like"/>
    <property type="match status" value="1"/>
</dbReference>
<sequence length="584" mass="64613">MPVFSDTNVDYGPSHNLRLFRARVPMRDGICLNVAVYLPRDAAGPIPAVMEITPYTIDHAHGDGQFFPKRGLAYVVADVRGRGDSEGDFTHMLINAFDGFDLAEWITQQRWNDGRVVLFGGSYTGMNQWSFLAQKHPAVVAASPAAAFALAIDIPRGGVPNIFEYKWAACVWGNAAYHQSGIDGGLWAQEIRQAIEQGRPVWTAGESFGVSQNEFLRKSAEEPGLENWSEYFASDEQLTDLDVPILTITGTHDDCMPGTIYHWQRFEQLASNSALAKSHLLIGPWDHAGTDSGENSVGELQFAEAAKLSMRALRADWFRHILFGEEKPKLLSDRFVYYVAGAEEWRANPSFQAATKDFMDLNLKSSPGKNDVFHSGWLTPDAVDSPEYLLTLDPKDARALDLELIPRPSANIDNQLFPPSYNSLLMTQGGNDPTNQIFTVTVDGNGLIYHSAPFEAPVTMAGKPKLSLEIIPDQPEADLSVLLHEIRPDGSSIFLSSELARLSRFNTTAQGSLLVEERNVIVLDDFRFCSRTIAQGSRLRLTIRSPWSAMIIPNGDGLLDHPEVNLRVLHSKDSPTKLTMPLGD</sequence>
<evidence type="ECO:0000256" key="1">
    <source>
        <dbReference type="ARBA" id="ARBA00022801"/>
    </source>
</evidence>
<gene>
    <name evidence="3" type="ORF">UFOPK2237_00249</name>
</gene>
<evidence type="ECO:0000313" key="3">
    <source>
        <dbReference type="EMBL" id="CAB4646542.1"/>
    </source>
</evidence>
<dbReference type="InterPro" id="IPR013736">
    <property type="entry name" value="Xaa-Pro_dipept_C"/>
</dbReference>